<keyword evidence="2" id="KW-1185">Reference proteome</keyword>
<dbReference type="EMBL" id="VJOY01000001">
    <property type="protein sequence ID" value="TRX76668.1"/>
    <property type="molecule type" value="Genomic_DNA"/>
</dbReference>
<organism evidence="1 2">
    <name type="scientific">Pseudomonas mangiferae</name>
    <dbReference type="NCBI Taxonomy" id="2593654"/>
    <lineage>
        <taxon>Bacteria</taxon>
        <taxon>Pseudomonadati</taxon>
        <taxon>Pseudomonadota</taxon>
        <taxon>Gammaproteobacteria</taxon>
        <taxon>Pseudomonadales</taxon>
        <taxon>Pseudomonadaceae</taxon>
        <taxon>Pseudomonas</taxon>
    </lineage>
</organism>
<proteinExistence type="predicted"/>
<comment type="caution">
    <text evidence="1">The sequence shown here is derived from an EMBL/GenBank/DDBJ whole genome shotgun (WGS) entry which is preliminary data.</text>
</comment>
<sequence length="155" mass="18011">MLISRMIIFSSLWLTASGQVNGENLQADFFEGRYQGQGRGCGGVLTIRHQSISWHSQALNCEIKNYEVTEQEHRGYSHRIFYLVQKKNKSCRLHALELIHDEYFPNYVGGWYANAYLSKNEYDRRIEKTSSYGCVFIKKLNPRNNPEPTDLPNSK</sequence>
<evidence type="ECO:0000313" key="1">
    <source>
        <dbReference type="EMBL" id="TRX76668.1"/>
    </source>
</evidence>
<protein>
    <submittedName>
        <fullName evidence="1">Uncharacterized protein</fullName>
    </submittedName>
</protein>
<reference evidence="1 2" key="1">
    <citation type="submission" date="2019-07" db="EMBL/GenBank/DDBJ databases">
        <title>Pseudomonas mangiferae sp. nov., isolated from bark of mango tree in Thailand.</title>
        <authorList>
            <person name="Srisuk N."/>
            <person name="Anurat P."/>
        </authorList>
    </citation>
    <scope>NUCLEOTIDE SEQUENCE [LARGE SCALE GENOMIC DNA]</scope>
    <source>
        <strain evidence="1 2">DMKU_BBB3-04</strain>
    </source>
</reference>
<evidence type="ECO:0000313" key="2">
    <source>
        <dbReference type="Proteomes" id="UP000315235"/>
    </source>
</evidence>
<dbReference type="Proteomes" id="UP000315235">
    <property type="component" value="Unassembled WGS sequence"/>
</dbReference>
<name>A0A553H4I2_9PSED</name>
<gene>
    <name evidence="1" type="ORF">FM069_01200</name>
</gene>
<dbReference type="AlphaFoldDB" id="A0A553H4I2"/>
<dbReference type="RefSeq" id="WP_143486337.1">
    <property type="nucleotide sequence ID" value="NZ_VJOY01000001.1"/>
</dbReference>
<accession>A0A553H4I2</accession>